<sequence>METPSWAFLSLGFTLLTAYIGWLVLSRLFWSPLARFPGPRLAALTNWYEFYYDVILQGKFTEHIQDLHKQYGRIVRITPSELHVDDPDFYEQLYSRNGRRDKYAYFSGRFGYASDCFSTIHHDLHRLRRKPLGPMFSTQKISEFQPVIRAKVDKLCQKLSEYSDGKVITLNRAWMALTTDIITEYAFAKSYDQLDSPGFRETLHEALVAIYVTGHFALHFPVVFPILDALPEWLVLKMQPDLVSVVGMRKDLARRVNNIRNGVNDSYKTVKHRTIFHEVLNSDLPDDQKSDARLGDEAQLIVAAGLITTSWALSVASFHIINDSSVSKRLRDEVNLAQSRSEGPLDWRTLEQLPYLNGCIREAIRLAHGITTRNPRLAPDSELVYGQWVIPRNTPVSMTNVDTLMNPEIFPDPEKFVPERWIEDPTLDRYFVAFGKGSRQCMGINLAMAELYTAIAIVFSRFTFELHETSHSDIVMKHAYLVPYPRWDSKGVRAIVHSVNQP</sequence>
<keyword evidence="10 13" id="KW-0503">Monooxygenase</keyword>
<evidence type="ECO:0000256" key="1">
    <source>
        <dbReference type="ARBA" id="ARBA00001971"/>
    </source>
</evidence>
<comment type="cofactor">
    <cofactor evidence="1 12">
        <name>heme</name>
        <dbReference type="ChEBI" id="CHEBI:30413"/>
    </cofactor>
</comment>
<comment type="subcellular location">
    <subcellularLocation>
        <location evidence="2">Membrane</location>
        <topology evidence="2">Single-pass membrane protein</topology>
    </subcellularLocation>
</comment>
<dbReference type="FunFam" id="1.10.630.10:FF:000069">
    <property type="entry name" value="Cytochrome P450, putative (Eurofung)"/>
    <property type="match status" value="1"/>
</dbReference>
<dbReference type="Proteomes" id="UP000054567">
    <property type="component" value="Unassembled WGS sequence"/>
</dbReference>
<dbReference type="GO" id="GO:0020037">
    <property type="term" value="F:heme binding"/>
    <property type="evidence" value="ECO:0007669"/>
    <property type="project" value="InterPro"/>
</dbReference>
<reference evidence="16" key="2">
    <citation type="journal article" date="2009" name="Genome Res.">
        <title>Comparative genomic analyses of the human fungal pathogens Coccidioides and their relatives.</title>
        <authorList>
            <person name="Sharpton T.J."/>
            <person name="Stajich J.E."/>
            <person name="Rounsley S.D."/>
            <person name="Gardner M.J."/>
            <person name="Wortman J.R."/>
            <person name="Jordar V.S."/>
            <person name="Maiti R."/>
            <person name="Kodira C.D."/>
            <person name="Neafsey D.E."/>
            <person name="Zeng Q."/>
            <person name="Hung C.-Y."/>
            <person name="McMahan C."/>
            <person name="Muszewska A."/>
            <person name="Grynberg M."/>
            <person name="Mandel M.A."/>
            <person name="Kellner E.M."/>
            <person name="Barker B.M."/>
            <person name="Galgiani J.N."/>
            <person name="Orbach M.J."/>
            <person name="Kirkland T.N."/>
            <person name="Cole G.T."/>
            <person name="Henn M.R."/>
            <person name="Birren B.W."/>
            <person name="Taylor J.W."/>
        </authorList>
    </citation>
    <scope>NUCLEOTIDE SEQUENCE [LARGE SCALE GENOMIC DNA]</scope>
    <source>
        <strain evidence="16">RMSCC 3488</strain>
    </source>
</reference>
<dbReference type="GO" id="GO:0016020">
    <property type="term" value="C:membrane"/>
    <property type="evidence" value="ECO:0007669"/>
    <property type="project" value="UniProtKB-SubCell"/>
</dbReference>
<keyword evidence="11 14" id="KW-0472">Membrane</keyword>
<name>A0A0J6F7N6_COCPO</name>
<proteinExistence type="inferred from homology"/>
<keyword evidence="8 13" id="KW-0560">Oxidoreductase</keyword>
<dbReference type="GO" id="GO:0005506">
    <property type="term" value="F:iron ion binding"/>
    <property type="evidence" value="ECO:0007669"/>
    <property type="project" value="InterPro"/>
</dbReference>
<dbReference type="InterPro" id="IPR001128">
    <property type="entry name" value="Cyt_P450"/>
</dbReference>
<dbReference type="PRINTS" id="PR00463">
    <property type="entry name" value="EP450I"/>
</dbReference>
<evidence type="ECO:0000256" key="13">
    <source>
        <dbReference type="RuleBase" id="RU000461"/>
    </source>
</evidence>
<dbReference type="InterPro" id="IPR036396">
    <property type="entry name" value="Cyt_P450_sf"/>
</dbReference>
<evidence type="ECO:0000256" key="2">
    <source>
        <dbReference type="ARBA" id="ARBA00004167"/>
    </source>
</evidence>
<dbReference type="AlphaFoldDB" id="A0A0J6F7N6"/>
<gene>
    <name evidence="15" type="ORF">CPAG_01661</name>
</gene>
<reference evidence="15 16" key="1">
    <citation type="submission" date="2007-06" db="EMBL/GenBank/DDBJ databases">
        <title>The Genome Sequence of Coccidioides posadasii RMSCC_3488.</title>
        <authorList>
            <consortium name="Coccidioides Genome Resources Consortium"/>
            <consortium name="The Broad Institute Genome Sequencing Platform"/>
            <person name="Henn M.R."/>
            <person name="Sykes S."/>
            <person name="Young S."/>
            <person name="Jaffe D."/>
            <person name="Berlin A."/>
            <person name="Alvarez P."/>
            <person name="Butler J."/>
            <person name="Gnerre S."/>
            <person name="Grabherr M."/>
            <person name="Mauceli E."/>
            <person name="Brockman W."/>
            <person name="Kodira C."/>
            <person name="Alvarado L."/>
            <person name="Zeng Q."/>
            <person name="Crawford M."/>
            <person name="Antoine C."/>
            <person name="Devon K."/>
            <person name="Galgiani J."/>
            <person name="Orsborn K."/>
            <person name="Lewis M.L."/>
            <person name="Nusbaum C."/>
            <person name="Galagan J."/>
            <person name="Birren B."/>
        </authorList>
    </citation>
    <scope>NUCLEOTIDE SEQUENCE [LARGE SCALE GENOMIC DNA]</scope>
    <source>
        <strain evidence="15 16">RMSCC 3488</strain>
    </source>
</reference>
<dbReference type="PROSITE" id="PS00086">
    <property type="entry name" value="CYTOCHROME_P450"/>
    <property type="match status" value="1"/>
</dbReference>
<evidence type="ECO:0000256" key="14">
    <source>
        <dbReference type="SAM" id="Phobius"/>
    </source>
</evidence>
<dbReference type="PANTHER" id="PTHR24305:SF157">
    <property type="entry name" value="N-ACETYLTRYPTOPHAN 6-HYDROXYLASE IVOC-RELATED"/>
    <property type="match status" value="1"/>
</dbReference>
<dbReference type="CDD" id="cd11062">
    <property type="entry name" value="CYP58-like"/>
    <property type="match status" value="1"/>
</dbReference>
<evidence type="ECO:0000256" key="8">
    <source>
        <dbReference type="ARBA" id="ARBA00023002"/>
    </source>
</evidence>
<evidence type="ECO:0000256" key="9">
    <source>
        <dbReference type="ARBA" id="ARBA00023004"/>
    </source>
</evidence>
<dbReference type="InterPro" id="IPR002401">
    <property type="entry name" value="Cyt_P450_E_grp-I"/>
</dbReference>
<keyword evidence="7 14" id="KW-1133">Transmembrane helix</keyword>
<evidence type="ECO:0000256" key="7">
    <source>
        <dbReference type="ARBA" id="ARBA00022989"/>
    </source>
</evidence>
<evidence type="ECO:0000313" key="16">
    <source>
        <dbReference type="Proteomes" id="UP000054567"/>
    </source>
</evidence>
<keyword evidence="4 12" id="KW-0349">Heme</keyword>
<evidence type="ECO:0000256" key="5">
    <source>
        <dbReference type="ARBA" id="ARBA00022692"/>
    </source>
</evidence>
<dbReference type="PANTHER" id="PTHR24305">
    <property type="entry name" value="CYTOCHROME P450"/>
    <property type="match status" value="1"/>
</dbReference>
<evidence type="ECO:0000313" key="15">
    <source>
        <dbReference type="EMBL" id="KMM65310.1"/>
    </source>
</evidence>
<dbReference type="InterPro" id="IPR050121">
    <property type="entry name" value="Cytochrome_P450_monoxygenase"/>
</dbReference>
<protein>
    <submittedName>
        <fullName evidence="15">Cytochrome P450 3A40</fullName>
    </submittedName>
</protein>
<evidence type="ECO:0000256" key="11">
    <source>
        <dbReference type="ARBA" id="ARBA00023136"/>
    </source>
</evidence>
<feature type="binding site" description="axial binding residue" evidence="12">
    <location>
        <position position="441"/>
    </location>
    <ligand>
        <name>heme</name>
        <dbReference type="ChEBI" id="CHEBI:30413"/>
    </ligand>
    <ligandPart>
        <name>Fe</name>
        <dbReference type="ChEBI" id="CHEBI:18248"/>
    </ligandPart>
</feature>
<keyword evidence="9 12" id="KW-0408">Iron</keyword>
<keyword evidence="6 12" id="KW-0479">Metal-binding</keyword>
<dbReference type="OrthoDB" id="3945418at2759"/>
<organism evidence="15 16">
    <name type="scientific">Coccidioides posadasii RMSCC 3488</name>
    <dbReference type="NCBI Taxonomy" id="454284"/>
    <lineage>
        <taxon>Eukaryota</taxon>
        <taxon>Fungi</taxon>
        <taxon>Dikarya</taxon>
        <taxon>Ascomycota</taxon>
        <taxon>Pezizomycotina</taxon>
        <taxon>Eurotiomycetes</taxon>
        <taxon>Eurotiomycetidae</taxon>
        <taxon>Onygenales</taxon>
        <taxon>Onygenaceae</taxon>
        <taxon>Coccidioides</taxon>
    </lineage>
</organism>
<evidence type="ECO:0000256" key="3">
    <source>
        <dbReference type="ARBA" id="ARBA00010617"/>
    </source>
</evidence>
<dbReference type="GO" id="GO:0016705">
    <property type="term" value="F:oxidoreductase activity, acting on paired donors, with incorporation or reduction of molecular oxygen"/>
    <property type="evidence" value="ECO:0007669"/>
    <property type="project" value="InterPro"/>
</dbReference>
<accession>A0A0J6F7N6</accession>
<keyword evidence="5 14" id="KW-0812">Transmembrane</keyword>
<evidence type="ECO:0000256" key="10">
    <source>
        <dbReference type="ARBA" id="ARBA00023033"/>
    </source>
</evidence>
<dbReference type="Gene3D" id="1.10.630.10">
    <property type="entry name" value="Cytochrome P450"/>
    <property type="match status" value="1"/>
</dbReference>
<dbReference type="VEuPathDB" id="FungiDB:CPAG_01661"/>
<dbReference type="SUPFAM" id="SSF48264">
    <property type="entry name" value="Cytochrome P450"/>
    <property type="match status" value="1"/>
</dbReference>
<evidence type="ECO:0000256" key="6">
    <source>
        <dbReference type="ARBA" id="ARBA00022723"/>
    </source>
</evidence>
<dbReference type="Pfam" id="PF00067">
    <property type="entry name" value="p450"/>
    <property type="match status" value="1"/>
</dbReference>
<comment type="similarity">
    <text evidence="3 13">Belongs to the cytochrome P450 family.</text>
</comment>
<dbReference type="InterPro" id="IPR017972">
    <property type="entry name" value="Cyt_P450_CS"/>
</dbReference>
<dbReference type="EMBL" id="DS268109">
    <property type="protein sequence ID" value="KMM65310.1"/>
    <property type="molecule type" value="Genomic_DNA"/>
</dbReference>
<feature type="transmembrane region" description="Helical" evidence="14">
    <location>
        <begin position="6"/>
        <end position="30"/>
    </location>
</feature>
<evidence type="ECO:0000256" key="4">
    <source>
        <dbReference type="ARBA" id="ARBA00022617"/>
    </source>
</evidence>
<evidence type="ECO:0000256" key="12">
    <source>
        <dbReference type="PIRSR" id="PIRSR602401-1"/>
    </source>
</evidence>
<reference evidence="16" key="3">
    <citation type="journal article" date="2010" name="Genome Res.">
        <title>Population genomic sequencing of Coccidioides fungi reveals recent hybridization and transposon control.</title>
        <authorList>
            <person name="Neafsey D.E."/>
            <person name="Barker B.M."/>
            <person name="Sharpton T.J."/>
            <person name="Stajich J.E."/>
            <person name="Park D.J."/>
            <person name="Whiston E."/>
            <person name="Hung C.-Y."/>
            <person name="McMahan C."/>
            <person name="White J."/>
            <person name="Sykes S."/>
            <person name="Heiman D."/>
            <person name="Young S."/>
            <person name="Zeng Q."/>
            <person name="Abouelleil A."/>
            <person name="Aftuck L."/>
            <person name="Bessette D."/>
            <person name="Brown A."/>
            <person name="FitzGerald M."/>
            <person name="Lui A."/>
            <person name="Macdonald J.P."/>
            <person name="Priest M."/>
            <person name="Orbach M.J."/>
            <person name="Galgiani J.N."/>
            <person name="Kirkland T.N."/>
            <person name="Cole G.T."/>
            <person name="Birren B.W."/>
            <person name="Henn M.R."/>
            <person name="Taylor J.W."/>
            <person name="Rounsley S.D."/>
        </authorList>
    </citation>
    <scope>NUCLEOTIDE SEQUENCE [LARGE SCALE GENOMIC DNA]</scope>
    <source>
        <strain evidence="16">RMSCC 3488</strain>
    </source>
</reference>
<dbReference type="GO" id="GO:0004497">
    <property type="term" value="F:monooxygenase activity"/>
    <property type="evidence" value="ECO:0007669"/>
    <property type="project" value="UniProtKB-KW"/>
</dbReference>